<proteinExistence type="predicted"/>
<accession>A0ABR4HRU8</accession>
<sequence length="90" mass="10916">MTKRRMQLRLRLTLRALWWTLKMMMLDTLAWGWKVPIRRQPDRPRRLITSLEYYEARQILTQLAATLQLNGWVVDIDNGEVYRRVTSSIR</sequence>
<evidence type="ECO:0000313" key="1">
    <source>
        <dbReference type="EMBL" id="KAL2818100.1"/>
    </source>
</evidence>
<reference evidence="1 2" key="1">
    <citation type="submission" date="2024-07" db="EMBL/GenBank/DDBJ databases">
        <title>Section-level genome sequencing and comparative genomics of Aspergillus sections Usti and Cavernicolus.</title>
        <authorList>
            <consortium name="Lawrence Berkeley National Laboratory"/>
            <person name="Nybo J.L."/>
            <person name="Vesth T.C."/>
            <person name="Theobald S."/>
            <person name="Frisvad J.C."/>
            <person name="Larsen T.O."/>
            <person name="Kjaerboelling I."/>
            <person name="Rothschild-Mancinelli K."/>
            <person name="Lyhne E.K."/>
            <person name="Kogle M.E."/>
            <person name="Barry K."/>
            <person name="Clum A."/>
            <person name="Na H."/>
            <person name="Ledsgaard L."/>
            <person name="Lin J."/>
            <person name="Lipzen A."/>
            <person name="Kuo A."/>
            <person name="Riley R."/>
            <person name="Mondo S."/>
            <person name="Labutti K."/>
            <person name="Haridas S."/>
            <person name="Pangalinan J."/>
            <person name="Salamov A.A."/>
            <person name="Simmons B.A."/>
            <person name="Magnuson J.K."/>
            <person name="Chen J."/>
            <person name="Drula E."/>
            <person name="Henrissat B."/>
            <person name="Wiebenga A."/>
            <person name="Lubbers R.J."/>
            <person name="Gomes A.C."/>
            <person name="Makela M.R."/>
            <person name="Stajich J."/>
            <person name="Grigoriev I.V."/>
            <person name="Mortensen U.H."/>
            <person name="De Vries R.P."/>
            <person name="Baker S.E."/>
            <person name="Andersen M.R."/>
        </authorList>
    </citation>
    <scope>NUCLEOTIDE SEQUENCE [LARGE SCALE GENOMIC DNA]</scope>
    <source>
        <strain evidence="1 2">CBS 588.65</strain>
    </source>
</reference>
<keyword evidence="2" id="KW-1185">Reference proteome</keyword>
<organism evidence="1 2">
    <name type="scientific">Aspergillus granulosus</name>
    <dbReference type="NCBI Taxonomy" id="176169"/>
    <lineage>
        <taxon>Eukaryota</taxon>
        <taxon>Fungi</taxon>
        <taxon>Dikarya</taxon>
        <taxon>Ascomycota</taxon>
        <taxon>Pezizomycotina</taxon>
        <taxon>Eurotiomycetes</taxon>
        <taxon>Eurotiomycetidae</taxon>
        <taxon>Eurotiales</taxon>
        <taxon>Aspergillaceae</taxon>
        <taxon>Aspergillus</taxon>
        <taxon>Aspergillus subgen. Nidulantes</taxon>
    </lineage>
</organism>
<dbReference type="Proteomes" id="UP001610334">
    <property type="component" value="Unassembled WGS sequence"/>
</dbReference>
<comment type="caution">
    <text evidence="1">The sequence shown here is derived from an EMBL/GenBank/DDBJ whole genome shotgun (WGS) entry which is preliminary data.</text>
</comment>
<dbReference type="EMBL" id="JBFXLT010000015">
    <property type="protein sequence ID" value="KAL2818100.1"/>
    <property type="molecule type" value="Genomic_DNA"/>
</dbReference>
<gene>
    <name evidence="1" type="ORF">BJX63DRAFT_429421</name>
</gene>
<evidence type="ECO:0000313" key="2">
    <source>
        <dbReference type="Proteomes" id="UP001610334"/>
    </source>
</evidence>
<name>A0ABR4HRU8_9EURO</name>
<protein>
    <submittedName>
        <fullName evidence="1">Uncharacterized protein</fullName>
    </submittedName>
</protein>